<dbReference type="RefSeq" id="WP_066240183.1">
    <property type="nucleotide sequence ID" value="NZ_LSGP01000013.1"/>
</dbReference>
<evidence type="ECO:0000313" key="3">
    <source>
        <dbReference type="EMBL" id="KYZ77581.1"/>
    </source>
</evidence>
<dbReference type="EMBL" id="LSGP01000013">
    <property type="protein sequence ID" value="KYZ77581.1"/>
    <property type="molecule type" value="Genomic_DNA"/>
</dbReference>
<dbReference type="AlphaFoldDB" id="A0A154BUH5"/>
<dbReference type="InterPro" id="IPR038117">
    <property type="entry name" value="BofC_C_sf"/>
</dbReference>
<gene>
    <name evidence="3" type="ORF">AXX12_05605</name>
</gene>
<dbReference type="Pfam" id="PF08955">
    <property type="entry name" value="BofC_C"/>
    <property type="match status" value="1"/>
</dbReference>
<accession>A0A154BUH5</accession>
<name>A0A154BUH5_ANASB</name>
<dbReference type="STRING" id="1794912.AXX12_05605"/>
<evidence type="ECO:0000256" key="1">
    <source>
        <dbReference type="SAM" id="Phobius"/>
    </source>
</evidence>
<protein>
    <recommendedName>
        <fullName evidence="2">Bypass of forespore C C-terminal domain-containing protein</fullName>
    </recommendedName>
</protein>
<dbReference type="InterPro" id="IPR015050">
    <property type="entry name" value="BofC_C"/>
</dbReference>
<keyword evidence="1" id="KW-0812">Transmembrane</keyword>
<evidence type="ECO:0000313" key="4">
    <source>
        <dbReference type="Proteomes" id="UP000076268"/>
    </source>
</evidence>
<dbReference type="Proteomes" id="UP000076268">
    <property type="component" value="Unassembled WGS sequence"/>
</dbReference>
<feature type="domain" description="Bypass of forespore C C-terminal" evidence="2">
    <location>
        <begin position="125"/>
        <end position="190"/>
    </location>
</feature>
<comment type="caution">
    <text evidence="3">The sequence shown here is derived from an EMBL/GenBank/DDBJ whole genome shotgun (WGS) entry which is preliminary data.</text>
</comment>
<feature type="transmembrane region" description="Helical" evidence="1">
    <location>
        <begin position="12"/>
        <end position="32"/>
    </location>
</feature>
<proteinExistence type="predicted"/>
<reference evidence="3 4" key="1">
    <citation type="submission" date="2016-02" db="EMBL/GenBank/DDBJ databases">
        <title>Anaerosporomusa subterraneum gen. nov., sp. nov., a spore-forming obligate anaerobe isolated from saprolite.</title>
        <authorList>
            <person name="Choi J.K."/>
            <person name="Shah M."/>
            <person name="Yee N."/>
        </authorList>
    </citation>
    <scope>NUCLEOTIDE SEQUENCE [LARGE SCALE GENOMIC DNA]</scope>
    <source>
        <strain evidence="3 4">RU4</strain>
    </source>
</reference>
<keyword evidence="1" id="KW-0472">Membrane</keyword>
<sequence>MLLPKLSTRNKWFAGALFILAALVGYFGYGYISKNPPIVDYRAQPQSEKVQHDARLKITAETMLHQKMIYKKCGDQENLRARPSENYIGMTLSQIQVAYPGWTIDYFDATEVRMTLEIDNFCREHANGMYIGTKDGYVTVFYGKPGIKPIVKEVTKIATKQLVAEDVAELEKGIVVNTKEELLRTLEGMQSQ</sequence>
<evidence type="ECO:0000259" key="2">
    <source>
        <dbReference type="Pfam" id="PF08955"/>
    </source>
</evidence>
<keyword evidence="1" id="KW-1133">Transmembrane helix</keyword>
<keyword evidence="4" id="KW-1185">Reference proteome</keyword>
<dbReference type="Gene3D" id="3.30.70.1740">
    <property type="entry name" value="Bypass-of-forespore C, C-terminal domain"/>
    <property type="match status" value="1"/>
</dbReference>
<organism evidence="3 4">
    <name type="scientific">Anaerosporomusa subterranea</name>
    <dbReference type="NCBI Taxonomy" id="1794912"/>
    <lineage>
        <taxon>Bacteria</taxon>
        <taxon>Bacillati</taxon>
        <taxon>Bacillota</taxon>
        <taxon>Negativicutes</taxon>
        <taxon>Acetonemataceae</taxon>
        <taxon>Anaerosporomusa</taxon>
    </lineage>
</organism>